<evidence type="ECO:0000256" key="1">
    <source>
        <dbReference type="ARBA" id="ARBA00022603"/>
    </source>
</evidence>
<organism evidence="3 4">
    <name type="scientific">Asticcacaulis biprosthecium C19</name>
    <dbReference type="NCBI Taxonomy" id="715226"/>
    <lineage>
        <taxon>Bacteria</taxon>
        <taxon>Pseudomonadati</taxon>
        <taxon>Pseudomonadota</taxon>
        <taxon>Alphaproteobacteria</taxon>
        <taxon>Caulobacterales</taxon>
        <taxon>Caulobacteraceae</taxon>
        <taxon>Asticcacaulis</taxon>
    </lineage>
</organism>
<dbReference type="GO" id="GO:0016279">
    <property type="term" value="F:protein-lysine N-methyltransferase activity"/>
    <property type="evidence" value="ECO:0007669"/>
    <property type="project" value="TreeGrafter"/>
</dbReference>
<dbReference type="CDD" id="cd02440">
    <property type="entry name" value="AdoMet_MTases"/>
    <property type="match status" value="1"/>
</dbReference>
<dbReference type="AlphaFoldDB" id="F4QS90"/>
<keyword evidence="4" id="KW-1185">Reference proteome</keyword>
<evidence type="ECO:0000313" key="3">
    <source>
        <dbReference type="EMBL" id="EGF89610.1"/>
    </source>
</evidence>
<dbReference type="EMBL" id="GL883080">
    <property type="protein sequence ID" value="EGF89610.1"/>
    <property type="molecule type" value="Genomic_DNA"/>
</dbReference>
<dbReference type="OrthoDB" id="9794615at2"/>
<gene>
    <name evidence="3" type="ORF">ABI_40270</name>
</gene>
<proteinExistence type="predicted"/>
<name>F4QS90_9CAUL</name>
<dbReference type="eggNOG" id="COG3897">
    <property type="taxonomic scope" value="Bacteria"/>
</dbReference>
<dbReference type="SUPFAM" id="SSF53335">
    <property type="entry name" value="S-adenosyl-L-methionine-dependent methyltransferases"/>
    <property type="match status" value="1"/>
</dbReference>
<reference evidence="4" key="1">
    <citation type="submission" date="2011-03" db="EMBL/GenBank/DDBJ databases">
        <title>Draft genome sequence of Brevundimonas diminuta.</title>
        <authorList>
            <person name="Brown P.J.B."/>
            <person name="Buechlein A."/>
            <person name="Hemmerich C."/>
            <person name="Brun Y.V."/>
        </authorList>
    </citation>
    <scope>NUCLEOTIDE SEQUENCE [LARGE SCALE GENOMIC DNA]</scope>
    <source>
        <strain evidence="4">C19</strain>
    </source>
</reference>
<evidence type="ECO:0000313" key="4">
    <source>
        <dbReference type="Proteomes" id="UP000006512"/>
    </source>
</evidence>
<keyword evidence="1 3" id="KW-0489">Methyltransferase</keyword>
<dbReference type="PANTHER" id="PTHR43648">
    <property type="entry name" value="ELECTRON TRANSFER FLAVOPROTEIN BETA SUBUNIT LYSINE METHYLTRANSFERASE"/>
    <property type="match status" value="1"/>
</dbReference>
<accession>F4QS90</accession>
<sequence length="217" mass="23496">MSSEQRRGFIAAHTRALSVPSLPQITLYQADEVTPLWLMTEADMVRDRLAPPFWAFAWSGGQALARYLFDHPETVEGRRVLDLACGSGLVGIAAALNGAQSVICNDIDPYAETAVAMNAALNSVEPAFLAGNLLSGDPPPVDVVLAGDIAYEAPMTDAMLTFLRRCLAQGCDVWVGDPHRTYFPASGFERLARYDIVTNPDIEDAAVKPASVWRMSP</sequence>
<dbReference type="InterPro" id="IPR029063">
    <property type="entry name" value="SAM-dependent_MTases_sf"/>
</dbReference>
<dbReference type="Gene3D" id="3.40.50.150">
    <property type="entry name" value="Vaccinia Virus protein VP39"/>
    <property type="match status" value="1"/>
</dbReference>
<dbReference type="PANTHER" id="PTHR43648:SF1">
    <property type="entry name" value="ELECTRON TRANSFER FLAVOPROTEIN BETA SUBUNIT LYSINE METHYLTRANSFERASE"/>
    <property type="match status" value="1"/>
</dbReference>
<dbReference type="HOGENOM" id="CLU_074455_1_0_5"/>
<dbReference type="GO" id="GO:0032259">
    <property type="term" value="P:methylation"/>
    <property type="evidence" value="ECO:0007669"/>
    <property type="project" value="UniProtKB-KW"/>
</dbReference>
<protein>
    <submittedName>
        <fullName evidence="3">Methyltransferase small domain protein</fullName>
    </submittedName>
</protein>
<keyword evidence="2 3" id="KW-0808">Transferase</keyword>
<evidence type="ECO:0000256" key="2">
    <source>
        <dbReference type="ARBA" id="ARBA00022679"/>
    </source>
</evidence>
<dbReference type="Pfam" id="PF06325">
    <property type="entry name" value="PrmA"/>
    <property type="match status" value="1"/>
</dbReference>
<dbReference type="Proteomes" id="UP000006512">
    <property type="component" value="Unassembled WGS sequence"/>
</dbReference>
<dbReference type="InterPro" id="IPR050078">
    <property type="entry name" value="Ribosomal_L11_MeTrfase_PrmA"/>
</dbReference>
<dbReference type="STRING" id="715226.ABI_40270"/>
<dbReference type="RefSeq" id="WP_006274805.1">
    <property type="nucleotide sequence ID" value="NZ_GL883080.1"/>
</dbReference>